<reference evidence="1 2" key="1">
    <citation type="submission" date="2019-03" db="EMBL/GenBank/DDBJ databases">
        <title>First draft genome of Liparis tanakae, snailfish: a comprehensive survey of snailfish specific genes.</title>
        <authorList>
            <person name="Kim W."/>
            <person name="Song I."/>
            <person name="Jeong J.-H."/>
            <person name="Kim D."/>
            <person name="Kim S."/>
            <person name="Ryu S."/>
            <person name="Song J.Y."/>
            <person name="Lee S.K."/>
        </authorList>
    </citation>
    <scope>NUCLEOTIDE SEQUENCE [LARGE SCALE GENOMIC DNA]</scope>
    <source>
        <tissue evidence="1">Muscle</tissue>
    </source>
</reference>
<name>A0A4Z2GIU0_9TELE</name>
<comment type="caution">
    <text evidence="1">The sequence shown here is derived from an EMBL/GenBank/DDBJ whole genome shotgun (WGS) entry which is preliminary data.</text>
</comment>
<proteinExistence type="predicted"/>
<evidence type="ECO:0000313" key="1">
    <source>
        <dbReference type="EMBL" id="TNN52783.1"/>
    </source>
</evidence>
<evidence type="ECO:0000313" key="2">
    <source>
        <dbReference type="Proteomes" id="UP000314294"/>
    </source>
</evidence>
<organism evidence="1 2">
    <name type="scientific">Liparis tanakae</name>
    <name type="common">Tanaka's snailfish</name>
    <dbReference type="NCBI Taxonomy" id="230148"/>
    <lineage>
        <taxon>Eukaryota</taxon>
        <taxon>Metazoa</taxon>
        <taxon>Chordata</taxon>
        <taxon>Craniata</taxon>
        <taxon>Vertebrata</taxon>
        <taxon>Euteleostomi</taxon>
        <taxon>Actinopterygii</taxon>
        <taxon>Neopterygii</taxon>
        <taxon>Teleostei</taxon>
        <taxon>Neoteleostei</taxon>
        <taxon>Acanthomorphata</taxon>
        <taxon>Eupercaria</taxon>
        <taxon>Perciformes</taxon>
        <taxon>Cottioidei</taxon>
        <taxon>Cottales</taxon>
        <taxon>Liparidae</taxon>
        <taxon>Liparis</taxon>
    </lineage>
</organism>
<dbReference type="Proteomes" id="UP000314294">
    <property type="component" value="Unassembled WGS sequence"/>
</dbReference>
<accession>A0A4Z2GIU0</accession>
<protein>
    <submittedName>
        <fullName evidence="1">Uncharacterized protein</fullName>
    </submittedName>
</protein>
<gene>
    <name evidence="1" type="ORF">EYF80_037016</name>
</gene>
<sequence length="114" mass="12943">MERDMFKEVVFAMFRGFVKHNQLWDQRTRMSTVSLSARSLFICQVETVRIHCFMLAAGVRPHSSLKDTMAFWDGKTTTMKQGGQLELSLRGSAINHTVSGLLLKLLKLLLPTCP</sequence>
<keyword evidence="2" id="KW-1185">Reference proteome</keyword>
<dbReference type="EMBL" id="SRLO01000536">
    <property type="protein sequence ID" value="TNN52783.1"/>
    <property type="molecule type" value="Genomic_DNA"/>
</dbReference>
<dbReference type="AlphaFoldDB" id="A0A4Z2GIU0"/>